<keyword evidence="4" id="KW-0449">Lipoprotein</keyword>
<gene>
    <name evidence="7" type="ORF">HYZ11_00605</name>
</gene>
<dbReference type="InterPro" id="IPR018660">
    <property type="entry name" value="MliC"/>
</dbReference>
<reference evidence="7" key="1">
    <citation type="submission" date="2020-07" db="EMBL/GenBank/DDBJ databases">
        <title>Huge and variable diversity of episymbiotic CPR bacteria and DPANN archaea in groundwater ecosystems.</title>
        <authorList>
            <person name="He C.Y."/>
            <person name="Keren R."/>
            <person name="Whittaker M."/>
            <person name="Farag I.F."/>
            <person name="Doudna J."/>
            <person name="Cate J.H.D."/>
            <person name="Banfield J.F."/>
        </authorList>
    </citation>
    <scope>NUCLEOTIDE SEQUENCE</scope>
    <source>
        <strain evidence="7">NC_groundwater_763_Ag_S-0.2um_68_21</strain>
    </source>
</reference>
<comment type="caution">
    <text evidence="7">The sequence shown here is derived from an EMBL/GenBank/DDBJ whole genome shotgun (WGS) entry which is preliminary data.</text>
</comment>
<protein>
    <submittedName>
        <fullName evidence="7">MliC family protein</fullName>
    </submittedName>
</protein>
<dbReference type="SUPFAM" id="SSF141488">
    <property type="entry name" value="YdhA-like"/>
    <property type="match status" value="1"/>
</dbReference>
<dbReference type="Pfam" id="PF09864">
    <property type="entry name" value="MliC"/>
    <property type="match status" value="1"/>
</dbReference>
<feature type="domain" description="C-type lysozyme inhibitor" evidence="6">
    <location>
        <begin position="29"/>
        <end position="93"/>
    </location>
</feature>
<evidence type="ECO:0000256" key="3">
    <source>
        <dbReference type="ARBA" id="ARBA00023139"/>
    </source>
</evidence>
<name>A0A932HUV1_UNCTE</name>
<dbReference type="PROSITE" id="PS51257">
    <property type="entry name" value="PROKAR_LIPOPROTEIN"/>
    <property type="match status" value="1"/>
</dbReference>
<evidence type="ECO:0000256" key="4">
    <source>
        <dbReference type="ARBA" id="ARBA00023288"/>
    </source>
</evidence>
<dbReference type="Gene3D" id="2.40.128.200">
    <property type="match status" value="1"/>
</dbReference>
<keyword evidence="1 5" id="KW-0732">Signal</keyword>
<evidence type="ECO:0000256" key="5">
    <source>
        <dbReference type="SAM" id="SignalP"/>
    </source>
</evidence>
<dbReference type="InterPro" id="IPR036328">
    <property type="entry name" value="MliC_sf"/>
</dbReference>
<evidence type="ECO:0000259" key="6">
    <source>
        <dbReference type="Pfam" id="PF09864"/>
    </source>
</evidence>
<feature type="signal peptide" evidence="5">
    <location>
        <begin position="1"/>
        <end position="19"/>
    </location>
</feature>
<evidence type="ECO:0000313" key="7">
    <source>
        <dbReference type="EMBL" id="MBI3126089.1"/>
    </source>
</evidence>
<keyword evidence="2" id="KW-0472">Membrane</keyword>
<keyword evidence="3" id="KW-0564">Palmitate</keyword>
<evidence type="ECO:0000256" key="1">
    <source>
        <dbReference type="ARBA" id="ARBA00022729"/>
    </source>
</evidence>
<dbReference type="EMBL" id="JACPUR010000001">
    <property type="protein sequence ID" value="MBI3126089.1"/>
    <property type="molecule type" value="Genomic_DNA"/>
</dbReference>
<dbReference type="AlphaFoldDB" id="A0A932HUV1"/>
<organism evidence="7 8">
    <name type="scientific">Tectimicrobiota bacterium</name>
    <dbReference type="NCBI Taxonomy" id="2528274"/>
    <lineage>
        <taxon>Bacteria</taxon>
        <taxon>Pseudomonadati</taxon>
        <taxon>Nitrospinota/Tectimicrobiota group</taxon>
        <taxon>Candidatus Tectimicrobiota</taxon>
    </lineage>
</organism>
<feature type="chain" id="PRO_5037481060" evidence="5">
    <location>
        <begin position="20"/>
        <end position="102"/>
    </location>
</feature>
<accession>A0A932HUV1</accession>
<evidence type="ECO:0000313" key="8">
    <source>
        <dbReference type="Proteomes" id="UP000782312"/>
    </source>
</evidence>
<proteinExistence type="predicted"/>
<evidence type="ECO:0000256" key="2">
    <source>
        <dbReference type="ARBA" id="ARBA00023136"/>
    </source>
</evidence>
<sequence length="102" mass="10959">MRVITLLLLLAGLGGCVTPAPKTTREFRYACAEGKSFVAVYAADGKSAILRFPGVADPMVLPRAISGSGARYGDGTTTLWIKGRTGFIESGKERIYRDCRTD</sequence>
<dbReference type="Proteomes" id="UP000782312">
    <property type="component" value="Unassembled WGS sequence"/>
</dbReference>